<feature type="domain" description="Major facilitator superfamily (MFS) profile" evidence="8">
    <location>
        <begin position="1"/>
        <end position="477"/>
    </location>
</feature>
<keyword evidence="5 7" id="KW-1133">Transmembrane helix</keyword>
<keyword evidence="3" id="KW-1003">Cell membrane</keyword>
<dbReference type="InterPro" id="IPR050171">
    <property type="entry name" value="MFS_Transporters"/>
</dbReference>
<evidence type="ECO:0000313" key="10">
    <source>
        <dbReference type="Proteomes" id="UP000198384"/>
    </source>
</evidence>
<dbReference type="GO" id="GO:0022857">
    <property type="term" value="F:transmembrane transporter activity"/>
    <property type="evidence" value="ECO:0007669"/>
    <property type="project" value="InterPro"/>
</dbReference>
<feature type="transmembrane region" description="Helical" evidence="7">
    <location>
        <begin position="455"/>
        <end position="473"/>
    </location>
</feature>
<protein>
    <submittedName>
        <fullName evidence="9">Dipeptide/tripeptide permease</fullName>
    </submittedName>
</protein>
<dbReference type="EMBL" id="FZNT01000003">
    <property type="protein sequence ID" value="SNR47067.1"/>
    <property type="molecule type" value="Genomic_DNA"/>
</dbReference>
<feature type="transmembrane region" description="Helical" evidence="7">
    <location>
        <begin position="106"/>
        <end position="127"/>
    </location>
</feature>
<evidence type="ECO:0000256" key="5">
    <source>
        <dbReference type="ARBA" id="ARBA00022989"/>
    </source>
</evidence>
<dbReference type="PROSITE" id="PS50850">
    <property type="entry name" value="MFS"/>
    <property type="match status" value="1"/>
</dbReference>
<accession>A0A238WKQ1</accession>
<feature type="transmembrane region" description="Helical" evidence="7">
    <location>
        <begin position="58"/>
        <end position="77"/>
    </location>
</feature>
<dbReference type="AlphaFoldDB" id="A0A238WKQ1"/>
<dbReference type="PANTHER" id="PTHR23517">
    <property type="entry name" value="RESISTANCE PROTEIN MDTM, PUTATIVE-RELATED-RELATED"/>
    <property type="match status" value="1"/>
</dbReference>
<feature type="transmembrane region" description="Helical" evidence="7">
    <location>
        <begin position="285"/>
        <end position="306"/>
    </location>
</feature>
<dbReference type="RefSeq" id="WP_089380978.1">
    <property type="nucleotide sequence ID" value="NZ_FZNT01000003.1"/>
</dbReference>
<evidence type="ECO:0000256" key="2">
    <source>
        <dbReference type="ARBA" id="ARBA00022448"/>
    </source>
</evidence>
<dbReference type="InterPro" id="IPR036259">
    <property type="entry name" value="MFS_trans_sf"/>
</dbReference>
<dbReference type="OrthoDB" id="6247348at2"/>
<keyword evidence="10" id="KW-1185">Reference proteome</keyword>
<sequence>MKFTQVFKKFPKAFWVANVMELFERWAWYGLFAVLALYLTNSTDDGALGFTQSQKGSIMGNVTFILYLLPLITGAIADRVGYKKILIIAYLILGSGYYFMGEVTSYGLVYFAFIWVAIGAALFKPVISATITKTTDDETSSIGFGIFYMIVNVGGFIGPIFSSKLRETYGWKIVFIMAASAIAVNLILVTFFYKEPEREKSSENLGRTIINSLKNIWTALSDKKLTMFLLIMVGFWTMFNQLFYTLPNFIDQWVNTSMIYDSIANISPKLAAAIGTKEGTIAPEMMVNLDAGAIILFQIIISTLVMKLKPLNGIISGIIVNAIGIGIAFSTGNGFFVILGIFIFAIGEMASSPKFTEYVGKIAPKGKEALYMGTSFLPVAVGNYITGFLSGDVYQAWSDKISLLQLEVAKRGLEIQEIGEGFSQNDYTAKAEELMGMNSQQLTDFLWTNYNPSKIWILFSAIGIGTVICLYLYDKFIIGETSKA</sequence>
<dbReference type="Proteomes" id="UP000198384">
    <property type="component" value="Unassembled WGS sequence"/>
</dbReference>
<evidence type="ECO:0000256" key="4">
    <source>
        <dbReference type="ARBA" id="ARBA00022692"/>
    </source>
</evidence>
<keyword evidence="6 7" id="KW-0472">Membrane</keyword>
<feature type="transmembrane region" description="Helical" evidence="7">
    <location>
        <begin position="173"/>
        <end position="193"/>
    </location>
</feature>
<feature type="transmembrane region" description="Helical" evidence="7">
    <location>
        <begin position="318"/>
        <end position="346"/>
    </location>
</feature>
<reference evidence="9 10" key="1">
    <citation type="submission" date="2017-06" db="EMBL/GenBank/DDBJ databases">
        <authorList>
            <person name="Kim H.J."/>
            <person name="Triplett B.A."/>
        </authorList>
    </citation>
    <scope>NUCLEOTIDE SEQUENCE [LARGE SCALE GENOMIC DNA]</scope>
    <source>
        <strain evidence="9 10">DSM 29150</strain>
    </source>
</reference>
<dbReference type="SUPFAM" id="SSF103473">
    <property type="entry name" value="MFS general substrate transporter"/>
    <property type="match status" value="1"/>
</dbReference>
<keyword evidence="2" id="KW-0813">Transport</keyword>
<dbReference type="PANTHER" id="PTHR23517:SF2">
    <property type="entry name" value="MULTIDRUG RESISTANCE PROTEIN MDTH"/>
    <property type="match status" value="1"/>
</dbReference>
<evidence type="ECO:0000256" key="6">
    <source>
        <dbReference type="ARBA" id="ARBA00023136"/>
    </source>
</evidence>
<feature type="transmembrane region" description="Helical" evidence="7">
    <location>
        <begin position="225"/>
        <end position="244"/>
    </location>
</feature>
<dbReference type="Pfam" id="PF07690">
    <property type="entry name" value="MFS_1"/>
    <property type="match status" value="1"/>
</dbReference>
<dbReference type="InterPro" id="IPR020846">
    <property type="entry name" value="MFS_dom"/>
</dbReference>
<dbReference type="Gene3D" id="1.20.1250.20">
    <property type="entry name" value="MFS general substrate transporter like domains"/>
    <property type="match status" value="2"/>
</dbReference>
<name>A0A238WKQ1_9FLAO</name>
<dbReference type="GO" id="GO:0006857">
    <property type="term" value="P:oligopeptide transport"/>
    <property type="evidence" value="ECO:0007669"/>
    <property type="project" value="InterPro"/>
</dbReference>
<dbReference type="InterPro" id="IPR018456">
    <property type="entry name" value="PTR2_symporter_CS"/>
</dbReference>
<dbReference type="InterPro" id="IPR011701">
    <property type="entry name" value="MFS"/>
</dbReference>
<evidence type="ECO:0000259" key="8">
    <source>
        <dbReference type="PROSITE" id="PS50850"/>
    </source>
</evidence>
<organism evidence="9 10">
    <name type="scientific">Lutibacter agarilyticus</name>
    <dbReference type="NCBI Taxonomy" id="1109740"/>
    <lineage>
        <taxon>Bacteria</taxon>
        <taxon>Pseudomonadati</taxon>
        <taxon>Bacteroidota</taxon>
        <taxon>Flavobacteriia</taxon>
        <taxon>Flavobacteriales</taxon>
        <taxon>Flavobacteriaceae</taxon>
        <taxon>Lutibacter</taxon>
    </lineage>
</organism>
<dbReference type="GO" id="GO:0005886">
    <property type="term" value="C:plasma membrane"/>
    <property type="evidence" value="ECO:0007669"/>
    <property type="project" value="UniProtKB-SubCell"/>
</dbReference>
<dbReference type="PROSITE" id="PS01023">
    <property type="entry name" value="PTR2_2"/>
    <property type="match status" value="1"/>
</dbReference>
<evidence type="ECO:0000256" key="7">
    <source>
        <dbReference type="SAM" id="Phobius"/>
    </source>
</evidence>
<proteinExistence type="predicted"/>
<keyword evidence="4 7" id="KW-0812">Transmembrane</keyword>
<evidence type="ECO:0000256" key="1">
    <source>
        <dbReference type="ARBA" id="ARBA00004651"/>
    </source>
</evidence>
<gene>
    <name evidence="9" type="ORF">SAMN06265371_103322</name>
</gene>
<feature type="transmembrane region" description="Helical" evidence="7">
    <location>
        <begin position="84"/>
        <end position="100"/>
    </location>
</feature>
<comment type="subcellular location">
    <subcellularLocation>
        <location evidence="1">Cell membrane</location>
        <topology evidence="1">Multi-pass membrane protein</topology>
    </subcellularLocation>
</comment>
<evidence type="ECO:0000313" key="9">
    <source>
        <dbReference type="EMBL" id="SNR47067.1"/>
    </source>
</evidence>
<evidence type="ECO:0000256" key="3">
    <source>
        <dbReference type="ARBA" id="ARBA00022475"/>
    </source>
</evidence>
<feature type="transmembrane region" description="Helical" evidence="7">
    <location>
        <begin position="139"/>
        <end position="161"/>
    </location>
</feature>